<reference evidence="1" key="1">
    <citation type="submission" date="2023-03" db="EMBL/GenBank/DDBJ databases">
        <title>Massive genome expansion in bonnet fungi (Mycena s.s.) driven by repeated elements and novel gene families across ecological guilds.</title>
        <authorList>
            <consortium name="Lawrence Berkeley National Laboratory"/>
            <person name="Harder C.B."/>
            <person name="Miyauchi S."/>
            <person name="Viragh M."/>
            <person name="Kuo A."/>
            <person name="Thoen E."/>
            <person name="Andreopoulos B."/>
            <person name="Lu D."/>
            <person name="Skrede I."/>
            <person name="Drula E."/>
            <person name="Henrissat B."/>
            <person name="Morin E."/>
            <person name="Kohler A."/>
            <person name="Barry K."/>
            <person name="LaButti K."/>
            <person name="Morin E."/>
            <person name="Salamov A."/>
            <person name="Lipzen A."/>
            <person name="Mereny Z."/>
            <person name="Hegedus B."/>
            <person name="Baldrian P."/>
            <person name="Stursova M."/>
            <person name="Weitz H."/>
            <person name="Taylor A."/>
            <person name="Grigoriev I.V."/>
            <person name="Nagy L.G."/>
            <person name="Martin F."/>
            <person name="Kauserud H."/>
        </authorList>
    </citation>
    <scope>NUCLEOTIDE SEQUENCE</scope>
    <source>
        <strain evidence="1">CBHHK002</strain>
    </source>
</reference>
<sequence>LRDSKQNPGLNHPEPNTFNGLNDLVTMTECCVMTLYKNTVSDPYVTAIRKPGVNHLDLGPLHEQLIPHIEKLVVNPDLLLDLTESCEDATLDRLPF</sequence>
<keyword evidence="2" id="KW-1185">Reference proteome</keyword>
<dbReference type="EMBL" id="JARIHO010000026">
    <property type="protein sequence ID" value="KAJ7340838.1"/>
    <property type="molecule type" value="Genomic_DNA"/>
</dbReference>
<name>A0AAD7EMU1_9AGAR</name>
<dbReference type="Proteomes" id="UP001218218">
    <property type="component" value="Unassembled WGS sequence"/>
</dbReference>
<proteinExistence type="predicted"/>
<dbReference type="AlphaFoldDB" id="A0AAD7EMU1"/>
<comment type="caution">
    <text evidence="1">The sequence shown here is derived from an EMBL/GenBank/DDBJ whole genome shotgun (WGS) entry which is preliminary data.</text>
</comment>
<evidence type="ECO:0000313" key="2">
    <source>
        <dbReference type="Proteomes" id="UP001218218"/>
    </source>
</evidence>
<feature type="non-terminal residue" evidence="1">
    <location>
        <position position="1"/>
    </location>
</feature>
<protein>
    <submittedName>
        <fullName evidence="1">Uncharacterized protein</fullName>
    </submittedName>
</protein>
<accession>A0AAD7EMU1</accession>
<organism evidence="1 2">
    <name type="scientific">Mycena albidolilacea</name>
    <dbReference type="NCBI Taxonomy" id="1033008"/>
    <lineage>
        <taxon>Eukaryota</taxon>
        <taxon>Fungi</taxon>
        <taxon>Dikarya</taxon>
        <taxon>Basidiomycota</taxon>
        <taxon>Agaricomycotina</taxon>
        <taxon>Agaricomycetes</taxon>
        <taxon>Agaricomycetidae</taxon>
        <taxon>Agaricales</taxon>
        <taxon>Marasmiineae</taxon>
        <taxon>Mycenaceae</taxon>
        <taxon>Mycena</taxon>
    </lineage>
</organism>
<evidence type="ECO:0000313" key="1">
    <source>
        <dbReference type="EMBL" id="KAJ7340838.1"/>
    </source>
</evidence>
<gene>
    <name evidence="1" type="ORF">DFH08DRAFT_704562</name>
</gene>